<gene>
    <name evidence="1" type="ORF">KIH74_22645</name>
</gene>
<dbReference type="Proteomes" id="UP001197247">
    <property type="component" value="Unassembled WGS sequence"/>
</dbReference>
<dbReference type="EMBL" id="JAHBAY010000010">
    <property type="protein sequence ID" value="MBT0771757.1"/>
    <property type="molecule type" value="Genomic_DNA"/>
</dbReference>
<organism evidence="1 2">
    <name type="scientific">Kineosporia corallincola</name>
    <dbReference type="NCBI Taxonomy" id="2835133"/>
    <lineage>
        <taxon>Bacteria</taxon>
        <taxon>Bacillati</taxon>
        <taxon>Actinomycetota</taxon>
        <taxon>Actinomycetes</taxon>
        <taxon>Kineosporiales</taxon>
        <taxon>Kineosporiaceae</taxon>
        <taxon>Kineosporia</taxon>
    </lineage>
</organism>
<accession>A0ABS5TKY8</accession>
<protein>
    <submittedName>
        <fullName evidence="1">Uncharacterized protein</fullName>
    </submittedName>
</protein>
<dbReference type="RefSeq" id="WP_214158128.1">
    <property type="nucleotide sequence ID" value="NZ_JAHBAY010000010.1"/>
</dbReference>
<sequence>MSIEIPDAAVEAATHGENYDDHMPDTWREVIRESLEAALPHLRAAILADLRVLIDSHVERLERTAAATDDYGQRRRLEEFIPGLTLARSYIGAMEGNQT</sequence>
<evidence type="ECO:0000313" key="2">
    <source>
        <dbReference type="Proteomes" id="UP001197247"/>
    </source>
</evidence>
<reference evidence="1 2" key="1">
    <citation type="submission" date="2021-05" db="EMBL/GenBank/DDBJ databases">
        <title>Kineosporia and Streptomyces sp. nov. two new marine actinobacteria isolated from Coral.</title>
        <authorList>
            <person name="Buangrab K."/>
            <person name="Sutthacheep M."/>
            <person name="Yeemin T."/>
            <person name="Harunari E."/>
            <person name="Igarashi Y."/>
            <person name="Kanchanasin P."/>
            <person name="Tanasupawat S."/>
            <person name="Phongsopitanun W."/>
        </authorList>
    </citation>
    <scope>NUCLEOTIDE SEQUENCE [LARGE SCALE GENOMIC DNA]</scope>
    <source>
        <strain evidence="1 2">J2-2</strain>
    </source>
</reference>
<evidence type="ECO:0000313" key="1">
    <source>
        <dbReference type="EMBL" id="MBT0771757.1"/>
    </source>
</evidence>
<keyword evidence="2" id="KW-1185">Reference proteome</keyword>
<name>A0ABS5TKY8_9ACTN</name>
<proteinExistence type="predicted"/>
<comment type="caution">
    <text evidence="1">The sequence shown here is derived from an EMBL/GenBank/DDBJ whole genome shotgun (WGS) entry which is preliminary data.</text>
</comment>